<dbReference type="Pfam" id="PF08240">
    <property type="entry name" value="ADH_N"/>
    <property type="match status" value="1"/>
</dbReference>
<reference evidence="10 11" key="1">
    <citation type="submission" date="2017-12" db="EMBL/GenBank/DDBJ databases">
        <title>Genome Sequence of a Multidrug-Resistant Candida haemulonii Isolate from a Patient with Chronic Leg Ulcers in Israel.</title>
        <authorList>
            <person name="Chow N.A."/>
            <person name="Gade L."/>
            <person name="Batra D."/>
            <person name="Rowe L.A."/>
            <person name="Ben-Ami R."/>
            <person name="Loparev V.N."/>
            <person name="Litvintseva A.P."/>
        </authorList>
    </citation>
    <scope>NUCLEOTIDE SEQUENCE [LARGE SCALE GENOMIC DNA]</scope>
    <source>
        <strain evidence="10 11">B11899</strain>
    </source>
</reference>
<evidence type="ECO:0000256" key="1">
    <source>
        <dbReference type="ARBA" id="ARBA00001947"/>
    </source>
</evidence>
<keyword evidence="5 8" id="KW-0862">Zinc</keyword>
<dbReference type="FunFam" id="3.90.180.10:FF:000002">
    <property type="entry name" value="Alcohol dehydrogenase AdhP"/>
    <property type="match status" value="1"/>
</dbReference>
<dbReference type="InterPro" id="IPR013149">
    <property type="entry name" value="ADH-like_C"/>
</dbReference>
<gene>
    <name evidence="10" type="ORF">CXQ85_003599</name>
</gene>
<dbReference type="SUPFAM" id="SSF51735">
    <property type="entry name" value="NAD(P)-binding Rossmann-fold domains"/>
    <property type="match status" value="1"/>
</dbReference>
<dbReference type="PANTHER" id="PTHR42940">
    <property type="entry name" value="ALCOHOL DEHYDROGENASE 1-RELATED"/>
    <property type="match status" value="1"/>
</dbReference>
<dbReference type="GeneID" id="37008929"/>
<name>A0A2V1APT2_9ASCO</name>
<evidence type="ECO:0000256" key="4">
    <source>
        <dbReference type="ARBA" id="ARBA00022723"/>
    </source>
</evidence>
<feature type="domain" description="Enoyl reductase (ER)" evidence="9">
    <location>
        <begin position="51"/>
        <end position="374"/>
    </location>
</feature>
<dbReference type="EMBL" id="PKFO01000002">
    <property type="protein sequence ID" value="PVH19742.1"/>
    <property type="molecule type" value="Genomic_DNA"/>
</dbReference>
<dbReference type="RefSeq" id="XP_025340682.1">
    <property type="nucleotide sequence ID" value="XM_025487234.1"/>
</dbReference>
<accession>A0A2V1APT2</accession>
<dbReference type="SMART" id="SM00829">
    <property type="entry name" value="PKS_ER"/>
    <property type="match status" value="1"/>
</dbReference>
<dbReference type="InterPro" id="IPR013154">
    <property type="entry name" value="ADH-like_N"/>
</dbReference>
<dbReference type="GO" id="GO:0008270">
    <property type="term" value="F:zinc ion binding"/>
    <property type="evidence" value="ECO:0007669"/>
    <property type="project" value="InterPro"/>
</dbReference>
<comment type="cofactor">
    <cofactor evidence="1 8">
        <name>Zn(2+)</name>
        <dbReference type="ChEBI" id="CHEBI:29105"/>
    </cofactor>
</comment>
<dbReference type="GO" id="GO:0005737">
    <property type="term" value="C:cytoplasm"/>
    <property type="evidence" value="ECO:0007669"/>
    <property type="project" value="TreeGrafter"/>
</dbReference>
<comment type="caution">
    <text evidence="10">The sequence shown here is derived from an EMBL/GenBank/DDBJ whole genome shotgun (WGS) entry which is preliminary data.</text>
</comment>
<keyword evidence="11" id="KW-1185">Reference proteome</keyword>
<keyword evidence="6" id="KW-0560">Oxidoreductase</keyword>
<evidence type="ECO:0000259" key="9">
    <source>
        <dbReference type="SMART" id="SM00829"/>
    </source>
</evidence>
<dbReference type="PANTHER" id="PTHR42940:SF3">
    <property type="entry name" value="ALCOHOL DEHYDROGENASE 1-RELATED"/>
    <property type="match status" value="1"/>
</dbReference>
<evidence type="ECO:0000256" key="5">
    <source>
        <dbReference type="ARBA" id="ARBA00022833"/>
    </source>
</evidence>
<dbReference type="SUPFAM" id="SSF50129">
    <property type="entry name" value="GroES-like"/>
    <property type="match status" value="1"/>
</dbReference>
<dbReference type="CDD" id="cd08297">
    <property type="entry name" value="CAD3"/>
    <property type="match status" value="1"/>
</dbReference>
<organism evidence="10 11">
    <name type="scientific">Candidozyma haemuli</name>
    <dbReference type="NCBI Taxonomy" id="45357"/>
    <lineage>
        <taxon>Eukaryota</taxon>
        <taxon>Fungi</taxon>
        <taxon>Dikarya</taxon>
        <taxon>Ascomycota</taxon>
        <taxon>Saccharomycotina</taxon>
        <taxon>Pichiomycetes</taxon>
        <taxon>Metschnikowiaceae</taxon>
        <taxon>Candidozyma</taxon>
    </lineage>
</organism>
<dbReference type="Gene3D" id="3.40.50.720">
    <property type="entry name" value="NAD(P)-binding Rossmann-like Domain"/>
    <property type="match status" value="1"/>
</dbReference>
<evidence type="ECO:0000256" key="3">
    <source>
        <dbReference type="ARBA" id="ARBA00013190"/>
    </source>
</evidence>
<dbReference type="OrthoDB" id="1879366at2759"/>
<dbReference type="VEuPathDB" id="FungiDB:CXQ85_003599"/>
<dbReference type="FunFam" id="3.40.50.720:FF:000039">
    <property type="entry name" value="Alcohol dehydrogenase AdhP"/>
    <property type="match status" value="1"/>
</dbReference>
<dbReference type="InterPro" id="IPR020843">
    <property type="entry name" value="ER"/>
</dbReference>
<evidence type="ECO:0000313" key="11">
    <source>
        <dbReference type="Proteomes" id="UP000244309"/>
    </source>
</evidence>
<keyword evidence="7" id="KW-0520">NAD</keyword>
<sequence>MLSFAKSARFSARALCSHSLPSAERLSFTRLNSTARVIPETQKAVVYETHGGPLLYKDVPVPKPKPNELLVNVKYSGVCHSDLHLYKGEWPFKVKLPIVGGHEGAGEVVAVGDAVKGWKVGDLAGVKWINSSCQSCEYCTSGHEPVCSSSVISGCHQDGTFQQYTVADAIQAARIPQGTNLAEVAPILCAGLTTYKALKASNAKPGNWVAIVGAGGGLGSLAVQYAKAMGFMVVGIDGGTDKTQWAKSLGADEVIDFTNTPDLPKKVLEVTEGGAHGVVNVSASSEALQQTISYVRPTGSVVLVGIPGKPSLEVPVIPTVAKNLKIVGSQVGNRKDTSEAIEFFTRGLIKSPVRVAGLSELPRIFDEMEKGIILGRYSVDTSR</sequence>
<dbReference type="InterPro" id="IPR011032">
    <property type="entry name" value="GroES-like_sf"/>
</dbReference>
<dbReference type="GO" id="GO:0004022">
    <property type="term" value="F:alcohol dehydrogenase (NAD+) activity"/>
    <property type="evidence" value="ECO:0007669"/>
    <property type="project" value="UniProtKB-EC"/>
</dbReference>
<dbReference type="EC" id="1.1.1.1" evidence="3"/>
<evidence type="ECO:0000256" key="6">
    <source>
        <dbReference type="ARBA" id="ARBA00023002"/>
    </source>
</evidence>
<dbReference type="Gene3D" id="3.90.180.10">
    <property type="entry name" value="Medium-chain alcohol dehydrogenases, catalytic domain"/>
    <property type="match status" value="1"/>
</dbReference>
<keyword evidence="4 8" id="KW-0479">Metal-binding</keyword>
<protein>
    <recommendedName>
        <fullName evidence="3">alcohol dehydrogenase</fullName>
        <ecNumber evidence="3">1.1.1.1</ecNumber>
    </recommendedName>
</protein>
<dbReference type="Pfam" id="PF00107">
    <property type="entry name" value="ADH_zinc_N"/>
    <property type="match status" value="1"/>
</dbReference>
<evidence type="ECO:0000256" key="7">
    <source>
        <dbReference type="ARBA" id="ARBA00023027"/>
    </source>
</evidence>
<dbReference type="InterPro" id="IPR002328">
    <property type="entry name" value="ADH_Zn_CS"/>
</dbReference>
<dbReference type="PROSITE" id="PS00059">
    <property type="entry name" value="ADH_ZINC"/>
    <property type="match status" value="1"/>
</dbReference>
<evidence type="ECO:0000256" key="2">
    <source>
        <dbReference type="ARBA" id="ARBA00008072"/>
    </source>
</evidence>
<dbReference type="InterPro" id="IPR036291">
    <property type="entry name" value="NAD(P)-bd_dom_sf"/>
</dbReference>
<dbReference type="Proteomes" id="UP000244309">
    <property type="component" value="Unassembled WGS sequence"/>
</dbReference>
<evidence type="ECO:0000313" key="10">
    <source>
        <dbReference type="EMBL" id="PVH19742.1"/>
    </source>
</evidence>
<comment type="similarity">
    <text evidence="2 8">Belongs to the zinc-containing alcohol dehydrogenase family.</text>
</comment>
<proteinExistence type="inferred from homology"/>
<dbReference type="STRING" id="45357.A0A2V1APT2"/>
<evidence type="ECO:0000256" key="8">
    <source>
        <dbReference type="RuleBase" id="RU361277"/>
    </source>
</evidence>
<dbReference type="AlphaFoldDB" id="A0A2V1APT2"/>